<dbReference type="InterPro" id="IPR022398">
    <property type="entry name" value="Peptidase_S8_His-AS"/>
</dbReference>
<evidence type="ECO:0000256" key="19">
    <source>
        <dbReference type="SAM" id="MobiDB-lite"/>
    </source>
</evidence>
<evidence type="ECO:0000256" key="15">
    <source>
        <dbReference type="ARBA" id="ARBA00060500"/>
    </source>
</evidence>
<protein>
    <recommendedName>
        <fullName evidence="16">Subtilisin-like protease 1</fullName>
        <ecNumber evidence="14">3.4.21.62</ecNumber>
    </recommendedName>
</protein>
<dbReference type="InterPro" id="IPR051048">
    <property type="entry name" value="Peptidase_S8/S53_subtilisin"/>
</dbReference>
<dbReference type="Pfam" id="PF18213">
    <property type="entry name" value="SUB1_ProdP9"/>
    <property type="match status" value="1"/>
</dbReference>
<evidence type="ECO:0000256" key="5">
    <source>
        <dbReference type="ARBA" id="ARBA00022723"/>
    </source>
</evidence>
<evidence type="ECO:0000256" key="13">
    <source>
        <dbReference type="ARBA" id="ARBA00023529"/>
    </source>
</evidence>
<feature type="domain" description="SUB1 protease prodomain ProdP9" evidence="22">
    <location>
        <begin position="123"/>
        <end position="202"/>
    </location>
</feature>
<dbReference type="OrthoDB" id="531541at2759"/>
<feature type="active site" description="Charge relay system" evidence="17">
    <location>
        <position position="331"/>
    </location>
</feature>
<evidence type="ECO:0000256" key="14">
    <source>
        <dbReference type="ARBA" id="ARBA00023619"/>
    </source>
</evidence>
<dbReference type="PROSITE" id="PS00136">
    <property type="entry name" value="SUBTILASE_ASP"/>
    <property type="match status" value="1"/>
</dbReference>
<feature type="compositionally biased region" description="Low complexity" evidence="19">
    <location>
        <begin position="247"/>
        <end position="258"/>
    </location>
</feature>
<keyword evidence="6 20" id="KW-0732">Signal</keyword>
<evidence type="ECO:0000313" key="23">
    <source>
        <dbReference type="EMBL" id="GAB66991.1"/>
    </source>
</evidence>
<gene>
    <name evidence="23" type="ORF">PCYB_103410</name>
</gene>
<organism evidence="23 24">
    <name type="scientific">Plasmodium cynomolgi (strain B)</name>
    <dbReference type="NCBI Taxonomy" id="1120755"/>
    <lineage>
        <taxon>Eukaryota</taxon>
        <taxon>Sar</taxon>
        <taxon>Alveolata</taxon>
        <taxon>Apicomplexa</taxon>
        <taxon>Aconoidasida</taxon>
        <taxon>Haemosporida</taxon>
        <taxon>Plasmodiidae</taxon>
        <taxon>Plasmodium</taxon>
        <taxon>Plasmodium (Plasmodium)</taxon>
    </lineage>
</organism>
<evidence type="ECO:0000256" key="1">
    <source>
        <dbReference type="ARBA" id="ARBA00004613"/>
    </source>
</evidence>
<evidence type="ECO:0000256" key="17">
    <source>
        <dbReference type="PROSITE-ProRule" id="PRU01240"/>
    </source>
</evidence>
<dbReference type="RefSeq" id="XP_004222938.1">
    <property type="nucleotide sequence ID" value="XM_004222890.1"/>
</dbReference>
<evidence type="ECO:0000256" key="9">
    <source>
        <dbReference type="ARBA" id="ARBA00022837"/>
    </source>
</evidence>
<evidence type="ECO:0000256" key="20">
    <source>
        <dbReference type="SAM" id="SignalP"/>
    </source>
</evidence>
<dbReference type="PRINTS" id="PR00723">
    <property type="entry name" value="SUBTILISIN"/>
</dbReference>
<keyword evidence="8 17" id="KW-0720">Serine protease</keyword>
<dbReference type="InterPro" id="IPR015500">
    <property type="entry name" value="Peptidase_S8_subtilisin-rel"/>
</dbReference>
<dbReference type="VEuPathDB" id="PlasmoDB:PCYB_103410"/>
<evidence type="ECO:0000256" key="10">
    <source>
        <dbReference type="ARBA" id="ARBA00023145"/>
    </source>
</evidence>
<feature type="compositionally biased region" description="Basic and acidic residues" evidence="19">
    <location>
        <begin position="76"/>
        <end position="90"/>
    </location>
</feature>
<dbReference type="PROSITE" id="PS00137">
    <property type="entry name" value="SUBTILASE_HIS"/>
    <property type="match status" value="1"/>
</dbReference>
<evidence type="ECO:0000256" key="11">
    <source>
        <dbReference type="ARBA" id="ARBA00023157"/>
    </source>
</evidence>
<dbReference type="EMBL" id="DF157102">
    <property type="protein sequence ID" value="GAB66991.1"/>
    <property type="molecule type" value="Genomic_DNA"/>
</dbReference>
<comment type="subcellular location">
    <subcellularLocation>
        <location evidence="15">Parasitophorous vacuole lumen</location>
    </subcellularLocation>
    <subcellularLocation>
        <location evidence="1">Secreted</location>
    </subcellularLocation>
</comment>
<feature type="domain" description="Peptidase S8/S53" evidence="21">
    <location>
        <begin position="325"/>
        <end position="603"/>
    </location>
</feature>
<dbReference type="KEGG" id="pcy:PCYB_103410"/>
<dbReference type="PANTHER" id="PTHR43399:SF4">
    <property type="entry name" value="CELL WALL-ASSOCIATED PROTEASE"/>
    <property type="match status" value="1"/>
</dbReference>
<feature type="signal peptide" evidence="20">
    <location>
        <begin position="1"/>
        <end position="25"/>
    </location>
</feature>
<feature type="chain" id="PRO_5003897211" description="Subtilisin-like protease 1" evidence="20">
    <location>
        <begin position="26"/>
        <end position="641"/>
    </location>
</feature>
<dbReference type="InterPro" id="IPR036852">
    <property type="entry name" value="Peptidase_S8/S53_dom_sf"/>
</dbReference>
<dbReference type="InterPro" id="IPR041089">
    <property type="entry name" value="SUB1_ProdP9"/>
</dbReference>
<evidence type="ECO:0000259" key="22">
    <source>
        <dbReference type="Pfam" id="PF18213"/>
    </source>
</evidence>
<accession>K6UDQ1</accession>
<dbReference type="PANTHER" id="PTHR43399">
    <property type="entry name" value="SUBTILISIN-RELATED"/>
    <property type="match status" value="1"/>
</dbReference>
<dbReference type="PROSITE" id="PS51892">
    <property type="entry name" value="SUBTILASE"/>
    <property type="match status" value="1"/>
</dbReference>
<evidence type="ECO:0000259" key="21">
    <source>
        <dbReference type="Pfam" id="PF00082"/>
    </source>
</evidence>
<dbReference type="InterPro" id="IPR000209">
    <property type="entry name" value="Peptidase_S8/S53_dom"/>
</dbReference>
<name>K6UDQ1_PLACD</name>
<dbReference type="GeneID" id="14693351"/>
<dbReference type="GO" id="GO:0004252">
    <property type="term" value="F:serine-type endopeptidase activity"/>
    <property type="evidence" value="ECO:0007669"/>
    <property type="project" value="UniProtKB-UniRule"/>
</dbReference>
<keyword evidence="9" id="KW-0106">Calcium</keyword>
<evidence type="ECO:0000256" key="7">
    <source>
        <dbReference type="ARBA" id="ARBA00022801"/>
    </source>
</evidence>
<keyword evidence="12" id="KW-0325">Glycoprotein</keyword>
<dbReference type="SUPFAM" id="SSF52743">
    <property type="entry name" value="Subtilisin-like"/>
    <property type="match status" value="1"/>
</dbReference>
<keyword evidence="24" id="KW-1185">Reference proteome</keyword>
<keyword evidence="10" id="KW-0865">Zymogen</keyword>
<keyword evidence="11" id="KW-1015">Disulfide bond</keyword>
<dbReference type="InterPro" id="IPR023827">
    <property type="entry name" value="Peptidase_S8_Asp-AS"/>
</dbReference>
<evidence type="ECO:0000256" key="8">
    <source>
        <dbReference type="ARBA" id="ARBA00022825"/>
    </source>
</evidence>
<evidence type="ECO:0000256" key="12">
    <source>
        <dbReference type="ARBA" id="ARBA00023180"/>
    </source>
</evidence>
<proteinExistence type="inferred from homology"/>
<feature type="active site" description="Charge relay system" evidence="17">
    <location>
        <position position="564"/>
    </location>
</feature>
<evidence type="ECO:0000256" key="4">
    <source>
        <dbReference type="ARBA" id="ARBA00022670"/>
    </source>
</evidence>
<feature type="region of interest" description="Disordered" evidence="19">
    <location>
        <begin position="234"/>
        <end position="271"/>
    </location>
</feature>
<dbReference type="PROSITE" id="PS00138">
    <property type="entry name" value="SUBTILASE_SER"/>
    <property type="match status" value="1"/>
</dbReference>
<dbReference type="GO" id="GO:0046872">
    <property type="term" value="F:metal ion binding"/>
    <property type="evidence" value="ECO:0007669"/>
    <property type="project" value="UniProtKB-KW"/>
</dbReference>
<evidence type="ECO:0000313" key="24">
    <source>
        <dbReference type="Proteomes" id="UP000006319"/>
    </source>
</evidence>
<dbReference type="GO" id="GO:0005576">
    <property type="term" value="C:extracellular region"/>
    <property type="evidence" value="ECO:0007669"/>
    <property type="project" value="UniProtKB-SubCell"/>
</dbReference>
<evidence type="ECO:0000256" key="18">
    <source>
        <dbReference type="RuleBase" id="RU003355"/>
    </source>
</evidence>
<evidence type="ECO:0000256" key="3">
    <source>
        <dbReference type="ARBA" id="ARBA00022525"/>
    </source>
</evidence>
<comment type="similarity">
    <text evidence="2 17 18">Belongs to the peptidase S8 family.</text>
</comment>
<dbReference type="GO" id="GO:0006508">
    <property type="term" value="P:proteolysis"/>
    <property type="evidence" value="ECO:0007669"/>
    <property type="project" value="UniProtKB-KW"/>
</dbReference>
<keyword evidence="5" id="KW-0479">Metal-binding</keyword>
<dbReference type="PhylomeDB" id="K6UDQ1"/>
<reference evidence="23 24" key="1">
    <citation type="journal article" date="2012" name="Nat. Genet.">
        <title>Plasmodium cynomolgi genome sequences provide insight into Plasmodium vivax and the monkey malaria clade.</title>
        <authorList>
            <person name="Tachibana S."/>
            <person name="Sullivan S.A."/>
            <person name="Kawai S."/>
            <person name="Nakamura S."/>
            <person name="Kim H.R."/>
            <person name="Goto N."/>
            <person name="Arisue N."/>
            <person name="Palacpac N.M.Q."/>
            <person name="Honma H."/>
            <person name="Yagi M."/>
            <person name="Tougan T."/>
            <person name="Katakai Y."/>
            <person name="Kaneko O."/>
            <person name="Mita T."/>
            <person name="Kita K."/>
            <person name="Yasutomi Y."/>
            <person name="Sutton P.L."/>
            <person name="Shakhbatyan R."/>
            <person name="Horii T."/>
            <person name="Yasunaga T."/>
            <person name="Barnwell J.W."/>
            <person name="Escalante A.A."/>
            <person name="Carlton J.M."/>
            <person name="Tanabe K."/>
        </authorList>
    </citation>
    <scope>NUCLEOTIDE SEQUENCE [LARGE SCALE GENOMIC DNA]</scope>
    <source>
        <strain evidence="23 24">B</strain>
    </source>
</reference>
<dbReference type="Gene3D" id="3.40.50.200">
    <property type="entry name" value="Peptidase S8/S53 domain"/>
    <property type="match status" value="1"/>
</dbReference>
<dbReference type="eggNOG" id="KOG1153">
    <property type="taxonomic scope" value="Eukaryota"/>
</dbReference>
<dbReference type="Proteomes" id="UP000006319">
    <property type="component" value="Chromosome 10"/>
</dbReference>
<dbReference type="EC" id="3.4.21.62" evidence="14"/>
<evidence type="ECO:0000256" key="2">
    <source>
        <dbReference type="ARBA" id="ARBA00011073"/>
    </source>
</evidence>
<comment type="catalytic activity">
    <reaction evidence="13">
        <text>Hydrolysis of proteins with broad specificity for peptide bonds, and a preference for a large uncharged residue in P1. Hydrolyzes peptide amides.</text>
        <dbReference type="EC" id="3.4.21.62"/>
    </reaction>
</comment>
<evidence type="ECO:0000256" key="16">
    <source>
        <dbReference type="ARBA" id="ARBA00073004"/>
    </source>
</evidence>
<evidence type="ECO:0000256" key="6">
    <source>
        <dbReference type="ARBA" id="ARBA00022729"/>
    </source>
</evidence>
<keyword evidence="7 17" id="KW-0378">Hydrolase</keyword>
<keyword evidence="4 17" id="KW-0645">Protease</keyword>
<dbReference type="InterPro" id="IPR023828">
    <property type="entry name" value="Peptidase_S8_Ser-AS"/>
</dbReference>
<feature type="active site" description="Charge relay system" evidence="17">
    <location>
        <position position="387"/>
    </location>
</feature>
<keyword evidence="3" id="KW-0964">Secreted</keyword>
<feature type="region of interest" description="Disordered" evidence="19">
    <location>
        <begin position="73"/>
        <end position="116"/>
    </location>
</feature>
<dbReference type="Pfam" id="PF00082">
    <property type="entry name" value="Peptidase_S8"/>
    <property type="match status" value="1"/>
</dbReference>
<dbReference type="Gene3D" id="3.30.70.2380">
    <property type="match status" value="1"/>
</dbReference>
<dbReference type="OMA" id="YRNLQWG"/>
<dbReference type="AlphaFoldDB" id="K6UDQ1"/>
<sequence>MGLTRRIALLLCPWVVQLLIQRTLGSDILANEGKKEKDDVHKIISELRFLQKVETILESSNMSVSDVEADVNAYNPDRDAPREELEKLQDQQEEPEKEINHLRKNPQRRTEKKEASIKNKKALRLIVSENHATSPSFFEESLLQEDVMSFIQSKGKLANLKNLKSIIIDLNDDMTDEELAEYISMLERKGALIESDKLVGADDISLASIKDAVRRGESRLNLDKFHSTMLEVQDGEAKTSHPGSAIGGSDVSDVNGGSDVRGGDSSSDDDILLEGSIHTESYLPGRKTSNSYKFNDEYRNLQWGLDLARLDETQDLINTNRVSVTKICVIDSGIDYNHPDLKGNIDVNMKELYGRRGVDDDNNGVVDDVYGANFVNNSGDPMDDNYHGTHVSGIISAVGNNNIGIVGVDGHSKLIICKALDQHKLGRLGDMFKCIDYCISRKAHMINGSFSFDEYSSIFNASVNHLRSLGILFFVSASNCAHDKLTEPDITKCDLAVNYRYPPILSKTHNNVIAVANLKRDLDDSYSLSVNSFYSNIYCQLAAPGTNIYSTTPFNSYRKLNGTSMASPHVAAIASIIRSINPNLSYVQIVEIMKNAIVKLPSLTEKVSWGGYVDILLAVNLAIDSKSVPYIKSQSWFSTTP</sequence>